<feature type="transmembrane region" description="Helical" evidence="7">
    <location>
        <begin position="167"/>
        <end position="189"/>
    </location>
</feature>
<keyword evidence="5 7" id="KW-1133">Transmembrane helix</keyword>
<dbReference type="InterPro" id="IPR002656">
    <property type="entry name" value="Acyl_transf_3_dom"/>
</dbReference>
<evidence type="ECO:0000256" key="5">
    <source>
        <dbReference type="ARBA" id="ARBA00022989"/>
    </source>
</evidence>
<gene>
    <name evidence="9" type="ORF">I858_011000</name>
</gene>
<evidence type="ECO:0000256" key="4">
    <source>
        <dbReference type="ARBA" id="ARBA00022692"/>
    </source>
</evidence>
<dbReference type="GO" id="GO:0005886">
    <property type="term" value="C:plasma membrane"/>
    <property type="evidence" value="ECO:0007669"/>
    <property type="project" value="UniProtKB-SubCell"/>
</dbReference>
<dbReference type="RefSeq" id="WP_049694137.1">
    <property type="nucleotide sequence ID" value="NZ_CP016540.2"/>
</dbReference>
<feature type="transmembrane region" description="Helical" evidence="7">
    <location>
        <begin position="195"/>
        <end position="214"/>
    </location>
</feature>
<name>A0A1B1S2V4_9BACL</name>
<dbReference type="AlphaFoldDB" id="A0A1B1S2V4"/>
<feature type="transmembrane region" description="Helical" evidence="7">
    <location>
        <begin position="265"/>
        <end position="284"/>
    </location>
</feature>
<dbReference type="PANTHER" id="PTHR40074:SF2">
    <property type="entry name" value="O-ACETYLTRANSFERASE WECH"/>
    <property type="match status" value="1"/>
</dbReference>
<evidence type="ECO:0000256" key="6">
    <source>
        <dbReference type="ARBA" id="ARBA00023136"/>
    </source>
</evidence>
<dbReference type="PANTHER" id="PTHR40074">
    <property type="entry name" value="O-ACETYLTRANSFERASE WECH"/>
    <property type="match status" value="1"/>
</dbReference>
<organism evidence="9 10">
    <name type="scientific">Planococcus versutus</name>
    <dbReference type="NCBI Taxonomy" id="1302659"/>
    <lineage>
        <taxon>Bacteria</taxon>
        <taxon>Bacillati</taxon>
        <taxon>Bacillota</taxon>
        <taxon>Bacilli</taxon>
        <taxon>Bacillales</taxon>
        <taxon>Caryophanaceae</taxon>
        <taxon>Planococcus</taxon>
    </lineage>
</organism>
<evidence type="ECO:0000256" key="2">
    <source>
        <dbReference type="ARBA" id="ARBA00007400"/>
    </source>
</evidence>
<dbReference type="Proteomes" id="UP000053354">
    <property type="component" value="Chromosome"/>
</dbReference>
<evidence type="ECO:0000313" key="9">
    <source>
        <dbReference type="EMBL" id="ANU27515.1"/>
    </source>
</evidence>
<comment type="similarity">
    <text evidence="2">Belongs to the acyltransferase 3 family.</text>
</comment>
<keyword evidence="6 7" id="KW-0472">Membrane</keyword>
<evidence type="ECO:0000256" key="7">
    <source>
        <dbReference type="SAM" id="Phobius"/>
    </source>
</evidence>
<feature type="transmembrane region" description="Helical" evidence="7">
    <location>
        <begin position="296"/>
        <end position="314"/>
    </location>
</feature>
<proteinExistence type="inferred from homology"/>
<dbReference type="Pfam" id="PF01757">
    <property type="entry name" value="Acyl_transf_3"/>
    <property type="match status" value="1"/>
</dbReference>
<dbReference type="GO" id="GO:0009246">
    <property type="term" value="P:enterobacterial common antigen biosynthetic process"/>
    <property type="evidence" value="ECO:0007669"/>
    <property type="project" value="TreeGrafter"/>
</dbReference>
<dbReference type="STRING" id="1302659.I858_011000"/>
<dbReference type="OrthoDB" id="65129at2"/>
<dbReference type="EMBL" id="CP016540">
    <property type="protein sequence ID" value="ANU27515.1"/>
    <property type="molecule type" value="Genomic_DNA"/>
</dbReference>
<keyword evidence="10" id="KW-1185">Reference proteome</keyword>
<keyword evidence="3" id="KW-1003">Cell membrane</keyword>
<accession>A0A1B1S2V4</accession>
<feature type="transmembrane region" description="Helical" evidence="7">
    <location>
        <begin position="334"/>
        <end position="354"/>
    </location>
</feature>
<reference evidence="9" key="1">
    <citation type="submission" date="2016-10" db="EMBL/GenBank/DDBJ databases">
        <authorList>
            <person name="See-Too W.S."/>
        </authorList>
    </citation>
    <scope>NUCLEOTIDE SEQUENCE</scope>
    <source>
        <strain evidence="9">L10.15</strain>
    </source>
</reference>
<protein>
    <submittedName>
        <fullName evidence="9">Acyltransferase</fullName>
    </submittedName>
</protein>
<feature type="transmembrane region" description="Helical" evidence="7">
    <location>
        <begin position="90"/>
        <end position="111"/>
    </location>
</feature>
<comment type="subcellular location">
    <subcellularLocation>
        <location evidence="1">Cell membrane</location>
        <topology evidence="1">Multi-pass membrane protein</topology>
    </subcellularLocation>
</comment>
<feature type="transmembrane region" description="Helical" evidence="7">
    <location>
        <begin position="226"/>
        <end position="245"/>
    </location>
</feature>
<feature type="transmembrane region" description="Helical" evidence="7">
    <location>
        <begin position="136"/>
        <end position="158"/>
    </location>
</feature>
<evidence type="ECO:0000256" key="1">
    <source>
        <dbReference type="ARBA" id="ARBA00004651"/>
    </source>
</evidence>
<keyword evidence="4 7" id="KW-0812">Transmembrane</keyword>
<keyword evidence="9" id="KW-0808">Transferase</keyword>
<sequence length="387" mass="45924">MKPLARKHLDEVQYARVLALLGVFAVHSTSTGVVESNPESFTFIIYNFFNIAGKIGTPVFIFLSSFVLFYTYYPRQLTFSLFQRFYKKRLLYILVPYVVFSAFYFLFRAYLGQNFETFPAMVKRFLIDLSAGNAQYHLYFVFVSVQFYLMFPIILYLFKRFEFIRKYAIPLGIIIQWTWVVLNSLYIQVPSKGSVSLSYFMFYFFGAFLGVYYEQVVAWIRNWRKIWPAIAAIVLGYVFMIYLYVTIYYDIRTGQWTGHNKWVEFAWSTHAFFAAAVIFIFVHYLETWNFPRIKKFMIEIGAVSFGMYLIHPFFLTSLRLNAPLSGEPLIFHSWQLLTLILTFFSSWLVVRLFYDFVPHSWIFFGNGNRVFNKPKKSKVKDKKEVNV</sequence>
<dbReference type="KEGG" id="pll:I858_011000"/>
<keyword evidence="9" id="KW-0012">Acyltransferase</keyword>
<dbReference type="GO" id="GO:0016413">
    <property type="term" value="F:O-acetyltransferase activity"/>
    <property type="evidence" value="ECO:0007669"/>
    <property type="project" value="TreeGrafter"/>
</dbReference>
<feature type="transmembrane region" description="Helical" evidence="7">
    <location>
        <begin position="44"/>
        <end position="69"/>
    </location>
</feature>
<evidence type="ECO:0000259" key="8">
    <source>
        <dbReference type="Pfam" id="PF01757"/>
    </source>
</evidence>
<evidence type="ECO:0000256" key="3">
    <source>
        <dbReference type="ARBA" id="ARBA00022475"/>
    </source>
</evidence>
<feature type="domain" description="Acyltransferase 3" evidence="8">
    <location>
        <begin position="11"/>
        <end position="350"/>
    </location>
</feature>
<evidence type="ECO:0000313" key="10">
    <source>
        <dbReference type="Proteomes" id="UP000053354"/>
    </source>
</evidence>